<evidence type="ECO:0000256" key="15">
    <source>
        <dbReference type="ARBA" id="ARBA00031446"/>
    </source>
</evidence>
<evidence type="ECO:0000256" key="5">
    <source>
        <dbReference type="ARBA" id="ARBA00016895"/>
    </source>
</evidence>
<keyword evidence="11 17" id="KW-0408">Iron</keyword>
<accession>A0A9D9HS14</accession>
<comment type="similarity">
    <text evidence="3 17">Belongs to the QueH family.</text>
</comment>
<reference evidence="18" key="2">
    <citation type="journal article" date="2021" name="PeerJ">
        <title>Extensive microbial diversity within the chicken gut microbiome revealed by metagenomics and culture.</title>
        <authorList>
            <person name="Gilroy R."/>
            <person name="Ravi A."/>
            <person name="Getino M."/>
            <person name="Pursley I."/>
            <person name="Horton D.L."/>
            <person name="Alikhan N.F."/>
            <person name="Baker D."/>
            <person name="Gharbi K."/>
            <person name="Hall N."/>
            <person name="Watson M."/>
            <person name="Adriaenssens E.M."/>
            <person name="Foster-Nyarko E."/>
            <person name="Jarju S."/>
            <person name="Secka A."/>
            <person name="Antonio M."/>
            <person name="Oren A."/>
            <person name="Chaudhuri R.R."/>
            <person name="La Ragione R."/>
            <person name="Hildebrand F."/>
            <person name="Pallen M.J."/>
        </authorList>
    </citation>
    <scope>NUCLEOTIDE SEQUENCE</scope>
    <source>
        <strain evidence="18">G3-3990</strain>
    </source>
</reference>
<protein>
    <recommendedName>
        <fullName evidence="5 17">Epoxyqueuosine reductase QueH</fullName>
        <ecNumber evidence="4 17">1.17.99.6</ecNumber>
    </recommendedName>
    <alternativeName>
        <fullName evidence="15 17">Queuosine biosynthesis protein QueH</fullName>
    </alternativeName>
</protein>
<feature type="binding site" evidence="17">
    <location>
        <position position="18"/>
    </location>
    <ligand>
        <name>[4Fe-4S] cluster</name>
        <dbReference type="ChEBI" id="CHEBI:49883"/>
    </ligand>
</feature>
<dbReference type="PANTHER" id="PTHR36701:SF1">
    <property type="entry name" value="EPOXYQUEUOSINE REDUCTASE QUEH"/>
    <property type="match status" value="1"/>
</dbReference>
<comment type="caution">
    <text evidence="18">The sequence shown here is derived from an EMBL/GenBank/DDBJ whole genome shotgun (WGS) entry which is preliminary data.</text>
</comment>
<dbReference type="GO" id="GO:0008616">
    <property type="term" value="P:tRNA queuosine(34) biosynthetic process"/>
    <property type="evidence" value="ECO:0007669"/>
    <property type="project" value="UniProtKB-UniRule"/>
</dbReference>
<comment type="pathway">
    <text evidence="2 17">tRNA modification; tRNA-queuosine biosynthesis.</text>
</comment>
<keyword evidence="14 17" id="KW-0676">Redox-active center</keyword>
<dbReference type="Pfam" id="PF02677">
    <property type="entry name" value="QueH"/>
    <property type="match status" value="1"/>
</dbReference>
<dbReference type="Proteomes" id="UP000823641">
    <property type="component" value="Unassembled WGS sequence"/>
</dbReference>
<evidence type="ECO:0000256" key="8">
    <source>
        <dbReference type="ARBA" id="ARBA00022723"/>
    </source>
</evidence>
<evidence type="ECO:0000313" key="18">
    <source>
        <dbReference type="EMBL" id="MBO8458873.1"/>
    </source>
</evidence>
<feature type="binding site" evidence="17">
    <location>
        <position position="19"/>
    </location>
    <ligand>
        <name>[4Fe-4S] cluster</name>
        <dbReference type="ChEBI" id="CHEBI:49883"/>
    </ligand>
</feature>
<feature type="binding site" evidence="17">
    <location>
        <position position="97"/>
    </location>
    <ligand>
        <name>[4Fe-4S] cluster</name>
        <dbReference type="ChEBI" id="CHEBI:49883"/>
    </ligand>
</feature>
<gene>
    <name evidence="17" type="primary">queH</name>
    <name evidence="18" type="ORF">IAA73_00845</name>
</gene>
<evidence type="ECO:0000313" key="19">
    <source>
        <dbReference type="Proteomes" id="UP000823641"/>
    </source>
</evidence>
<dbReference type="GO" id="GO:0052693">
    <property type="term" value="F:epoxyqueuosine reductase activity"/>
    <property type="evidence" value="ECO:0007669"/>
    <property type="project" value="UniProtKB-UniRule"/>
</dbReference>
<keyword evidence="9 17" id="KW-0671">Queuosine biosynthesis</keyword>
<evidence type="ECO:0000256" key="16">
    <source>
        <dbReference type="ARBA" id="ARBA00047415"/>
    </source>
</evidence>
<keyword evidence="8 17" id="KW-0479">Metal-binding</keyword>
<organism evidence="18 19">
    <name type="scientific">Candidatus Gallipaludibacter merdavium</name>
    <dbReference type="NCBI Taxonomy" id="2840839"/>
    <lineage>
        <taxon>Bacteria</taxon>
        <taxon>Pseudomonadati</taxon>
        <taxon>Bacteroidota</taxon>
        <taxon>Bacteroidia</taxon>
        <taxon>Bacteroidales</taxon>
        <taxon>Candidatus Gallipaludibacter</taxon>
    </lineage>
</organism>
<dbReference type="AlphaFoldDB" id="A0A9D9HS14"/>
<comment type="catalytic activity">
    <reaction evidence="16 17">
        <text>epoxyqueuosine(34) in tRNA + AH2 = queuosine(34) in tRNA + A + H2O</text>
        <dbReference type="Rhea" id="RHEA:32159"/>
        <dbReference type="Rhea" id="RHEA-COMP:18571"/>
        <dbReference type="Rhea" id="RHEA-COMP:18582"/>
        <dbReference type="ChEBI" id="CHEBI:13193"/>
        <dbReference type="ChEBI" id="CHEBI:15377"/>
        <dbReference type="ChEBI" id="CHEBI:17499"/>
        <dbReference type="ChEBI" id="CHEBI:194431"/>
        <dbReference type="ChEBI" id="CHEBI:194443"/>
        <dbReference type="EC" id="1.17.99.6"/>
    </reaction>
</comment>
<evidence type="ECO:0000256" key="11">
    <source>
        <dbReference type="ARBA" id="ARBA00023004"/>
    </source>
</evidence>
<keyword evidence="13 17" id="KW-1015">Disulfide bond</keyword>
<keyword evidence="10 17" id="KW-0560">Oxidoreductase</keyword>
<evidence type="ECO:0000256" key="10">
    <source>
        <dbReference type="ARBA" id="ARBA00023002"/>
    </source>
</evidence>
<keyword evidence="7 17" id="KW-0819">tRNA processing</keyword>
<dbReference type="EMBL" id="JADIMG010000004">
    <property type="protein sequence ID" value="MBO8458873.1"/>
    <property type="molecule type" value="Genomic_DNA"/>
</dbReference>
<evidence type="ECO:0000256" key="9">
    <source>
        <dbReference type="ARBA" id="ARBA00022785"/>
    </source>
</evidence>
<evidence type="ECO:0000256" key="12">
    <source>
        <dbReference type="ARBA" id="ARBA00023014"/>
    </source>
</evidence>
<proteinExistence type="inferred from homology"/>
<evidence type="ECO:0000256" key="17">
    <source>
        <dbReference type="HAMAP-Rule" id="MF_02089"/>
    </source>
</evidence>
<dbReference type="InterPro" id="IPR003828">
    <property type="entry name" value="QueH"/>
</dbReference>
<feature type="binding site" evidence="17">
    <location>
        <position position="100"/>
    </location>
    <ligand>
        <name>[4Fe-4S] cluster</name>
        <dbReference type="ChEBI" id="CHEBI:49883"/>
    </ligand>
</feature>
<evidence type="ECO:0000256" key="1">
    <source>
        <dbReference type="ARBA" id="ARBA00002268"/>
    </source>
</evidence>
<dbReference type="PANTHER" id="PTHR36701">
    <property type="entry name" value="EPOXYQUEUOSINE REDUCTASE QUEH"/>
    <property type="match status" value="1"/>
</dbReference>
<reference evidence="18" key="1">
    <citation type="submission" date="2020-10" db="EMBL/GenBank/DDBJ databases">
        <authorList>
            <person name="Gilroy R."/>
        </authorList>
    </citation>
    <scope>NUCLEOTIDE SEQUENCE</scope>
    <source>
        <strain evidence="18">G3-3990</strain>
    </source>
</reference>
<sequence>MTKLTPPIPTDKILLHACCAPCSSAIVECLLANGIRPTLFYYNPNIFPEEEYMKRKNEAIRHCQLLGLDFVDADYQHKTWLNEICGLENEPERGARCLKCFEIRLQAAAHYAATHGFQVFATTLSTSRWKNLAQINAAGEKAMSDNEGTIFWGANWRKGGLQNRRSELIAQYGFYNQTYCGCEFSMQHTKDKKS</sequence>
<dbReference type="GO" id="GO:0051539">
    <property type="term" value="F:4 iron, 4 sulfur cluster binding"/>
    <property type="evidence" value="ECO:0007669"/>
    <property type="project" value="UniProtKB-UniRule"/>
</dbReference>
<comment type="function">
    <text evidence="1 17">Catalyzes the conversion of epoxyqueuosine (oQ) to queuosine (Q), which is a hypermodified base found in the wobble positions of tRNA(Asp), tRNA(Asn), tRNA(His) and tRNA(Tyr).</text>
</comment>
<evidence type="ECO:0000256" key="6">
    <source>
        <dbReference type="ARBA" id="ARBA00022485"/>
    </source>
</evidence>
<evidence type="ECO:0000256" key="13">
    <source>
        <dbReference type="ARBA" id="ARBA00023157"/>
    </source>
</evidence>
<feature type="disulfide bond" description="Redox-active" evidence="17">
    <location>
        <begin position="180"/>
        <end position="182"/>
    </location>
</feature>
<keyword evidence="6 17" id="KW-0004">4Fe-4S</keyword>
<keyword evidence="12 17" id="KW-0411">Iron-sulfur</keyword>
<dbReference type="HAMAP" id="MF_02089">
    <property type="entry name" value="QueH"/>
    <property type="match status" value="1"/>
</dbReference>
<dbReference type="GO" id="GO:0046872">
    <property type="term" value="F:metal ion binding"/>
    <property type="evidence" value="ECO:0007669"/>
    <property type="project" value="UniProtKB-KW"/>
</dbReference>
<evidence type="ECO:0000256" key="14">
    <source>
        <dbReference type="ARBA" id="ARBA00023284"/>
    </source>
</evidence>
<name>A0A9D9HS14_9BACT</name>
<evidence type="ECO:0000256" key="7">
    <source>
        <dbReference type="ARBA" id="ARBA00022694"/>
    </source>
</evidence>
<evidence type="ECO:0000256" key="3">
    <source>
        <dbReference type="ARBA" id="ARBA00008207"/>
    </source>
</evidence>
<evidence type="ECO:0000256" key="2">
    <source>
        <dbReference type="ARBA" id="ARBA00004691"/>
    </source>
</evidence>
<evidence type="ECO:0000256" key="4">
    <source>
        <dbReference type="ARBA" id="ARBA00012622"/>
    </source>
</evidence>
<dbReference type="EC" id="1.17.99.6" evidence="4 17"/>